<dbReference type="AlphaFoldDB" id="U1PSF9"/>
<name>U1PSF9_9EURY</name>
<feature type="compositionally biased region" description="Basic residues" evidence="1">
    <location>
        <begin position="1"/>
        <end position="10"/>
    </location>
</feature>
<protein>
    <recommendedName>
        <fullName evidence="4">Laminin G domain protein</fullName>
    </recommendedName>
</protein>
<evidence type="ECO:0008006" key="4">
    <source>
        <dbReference type="Google" id="ProtNLM"/>
    </source>
</evidence>
<evidence type="ECO:0000313" key="3">
    <source>
        <dbReference type="Proteomes" id="UP000030710"/>
    </source>
</evidence>
<evidence type="ECO:0000256" key="1">
    <source>
        <dbReference type="SAM" id="MobiDB-lite"/>
    </source>
</evidence>
<gene>
    <name evidence="2" type="ORF">J07HQW2_03220</name>
</gene>
<dbReference type="EMBL" id="KE356561">
    <property type="protein sequence ID" value="ERG96737.1"/>
    <property type="molecule type" value="Genomic_DNA"/>
</dbReference>
<evidence type="ECO:0000313" key="2">
    <source>
        <dbReference type="EMBL" id="ERG96737.1"/>
    </source>
</evidence>
<dbReference type="STRING" id="1238425.J07HQW2_03220"/>
<reference evidence="2 3" key="1">
    <citation type="journal article" date="2013" name="PLoS ONE">
        <title>Assembly-driven community genomics of a hypersaline microbial ecosystem.</title>
        <authorList>
            <person name="Podell S."/>
            <person name="Ugalde J.A."/>
            <person name="Narasingarao P."/>
            <person name="Banfield J.F."/>
            <person name="Heidelberg K.B."/>
            <person name="Allen E.E."/>
        </authorList>
    </citation>
    <scope>NUCLEOTIDE SEQUENCE [LARGE SCALE GENOMIC DNA]</scope>
    <source>
        <strain evidence="3">J07HQW2</strain>
    </source>
</reference>
<dbReference type="Proteomes" id="UP000030710">
    <property type="component" value="Unassembled WGS sequence"/>
</dbReference>
<feature type="compositionally biased region" description="Basic and acidic residues" evidence="1">
    <location>
        <begin position="20"/>
        <end position="30"/>
    </location>
</feature>
<sequence>MGEDRRRRRQPAPNDSRQTGPDREVLRETDVRPLVRRRQQILRRGSDTAQAAEADRDLRTVTTSGSYLDGEWHHISVTAVADGELTLYVDGSKQTTEPIDRPLYTGSGATWIGQSPSQVRPLGGAVDDVRIYDRAFLDSEVTALRDTASMPRQN</sequence>
<organism evidence="2 3">
    <name type="scientific">Haloquadratum walsbyi J07HQW2</name>
    <dbReference type="NCBI Taxonomy" id="1238425"/>
    <lineage>
        <taxon>Archaea</taxon>
        <taxon>Methanobacteriati</taxon>
        <taxon>Methanobacteriota</taxon>
        <taxon>Stenosarchaea group</taxon>
        <taxon>Halobacteria</taxon>
        <taxon>Halobacteriales</taxon>
        <taxon>Haloferacaceae</taxon>
        <taxon>Haloquadratum</taxon>
    </lineage>
</organism>
<proteinExistence type="predicted"/>
<accession>U1PSF9</accession>
<dbReference type="InterPro" id="IPR013320">
    <property type="entry name" value="ConA-like_dom_sf"/>
</dbReference>
<dbReference type="RefSeq" id="WP_021056200.1">
    <property type="nucleotide sequence ID" value="NZ_KE356561.1"/>
</dbReference>
<dbReference type="SUPFAM" id="SSF49899">
    <property type="entry name" value="Concanavalin A-like lectins/glucanases"/>
    <property type="match status" value="1"/>
</dbReference>
<dbReference type="HOGENOM" id="CLU_1700253_0_0_2"/>
<dbReference type="Pfam" id="PF13385">
    <property type="entry name" value="Laminin_G_3"/>
    <property type="match status" value="1"/>
</dbReference>
<dbReference type="Gene3D" id="2.60.120.200">
    <property type="match status" value="1"/>
</dbReference>
<feature type="region of interest" description="Disordered" evidence="1">
    <location>
        <begin position="1"/>
        <end position="30"/>
    </location>
</feature>